<keyword evidence="3" id="KW-0687">Ribonucleoprotein</keyword>
<dbReference type="GO" id="GO:0005840">
    <property type="term" value="C:ribosome"/>
    <property type="evidence" value="ECO:0007669"/>
    <property type="project" value="UniProtKB-KW"/>
</dbReference>
<sequence length="667" mass="74958">MRNKNRVIGISIIFVIFAISFVALLIAIIFNLGNAYILGWLSLGVVSSLAVEATLLYFVLSKFVKSRELIKKSFNSFVEDIMSNNNIGIIIYDSGQEIIWSSSFLKSKFKNNFIGWSVDDFFAKFFSDKKKIDLNENKIEFSENDHIYEAQFWPISNTIVIRDISTENLFKTQAWEQKPVIGEIEIDNFQLYQSILSEEQFFRLNKAVIDTIEEYVKKYNIIYRQYTNGKFVILTNEKTLYELKEDQFDLFMKINQKEIEGLNKLSLSIGFASGWSSFQKQIEEAKKALLQAQNRGGDQVAIFSNTQNPIYYGSKSEIVADNSRTKIKNIALELQSKLKNPQIDKVIVYGHKMVDLDAIGAAYGIYQIAKGFGKEAYIGNYSFDHTTKMMMSEMKNVFDGSFLVSNMETLTKMTNENTLVVLVDNSDVQRTDNPDALKNTDRNNVFVLDHHRIGKSIDYCPVTNIYIDTGASSASEIVTEIISFIENKVIIDPVTAQLLLNGIYLDTNQFSKSVSQRAFAAAGYLEAKGAKGSIAGEILKIDNETRKTVDLILKNLTEVKEGFFLAYSNIEASNDTISIAADEILKIKGRVASFVVAKLKGSKEKAKYKLSARGINTNVQIICESVGGGGHFNSAAALSQEDLNVFVDNIKHAIIMTGAKKNESNFT</sequence>
<dbReference type="InterPro" id="IPR043128">
    <property type="entry name" value="Rev_trsase/Diguanyl_cyclase"/>
</dbReference>
<feature type="domain" description="GGDEF" evidence="2">
    <location>
        <begin position="177"/>
        <end position="305"/>
    </location>
</feature>
<dbReference type="PANTHER" id="PTHR47618:SF2">
    <property type="entry name" value="CYCLIC-DI-AMP PHOSPHODIESTERASE GDPP"/>
    <property type="match status" value="1"/>
</dbReference>
<dbReference type="SUPFAM" id="SSF55073">
    <property type="entry name" value="Nucleotide cyclase"/>
    <property type="match status" value="1"/>
</dbReference>
<evidence type="ECO:0000256" key="1">
    <source>
        <dbReference type="SAM" id="Phobius"/>
    </source>
</evidence>
<dbReference type="Gene3D" id="3.30.450.20">
    <property type="entry name" value="PAS domain"/>
    <property type="match status" value="1"/>
</dbReference>
<dbReference type="Gene3D" id="3.90.1640.10">
    <property type="entry name" value="inorganic pyrophosphatase (n-terminal core)"/>
    <property type="match status" value="1"/>
</dbReference>
<dbReference type="InterPro" id="IPR051319">
    <property type="entry name" value="Oligoribo/pAp-PDE_c-di-AMP_PDE"/>
</dbReference>
<organism evidence="3 4">
    <name type="scientific">Mycoplasmopsis citelli</name>
    <dbReference type="NCBI Taxonomy" id="171281"/>
    <lineage>
        <taxon>Bacteria</taxon>
        <taxon>Bacillati</taxon>
        <taxon>Mycoplasmatota</taxon>
        <taxon>Mycoplasmoidales</taxon>
        <taxon>Metamycoplasmataceae</taxon>
        <taxon>Mycoplasmopsis</taxon>
    </lineage>
</organism>
<protein>
    <submittedName>
        <fullName evidence="3">Putative bifunctional signaling protein/50S ribosomal protein L9</fullName>
    </submittedName>
</protein>
<feature type="transmembrane region" description="Helical" evidence="1">
    <location>
        <begin position="7"/>
        <end position="30"/>
    </location>
</feature>
<dbReference type="Gene3D" id="3.10.310.30">
    <property type="match status" value="1"/>
</dbReference>
<feature type="transmembrane region" description="Helical" evidence="1">
    <location>
        <begin position="36"/>
        <end position="60"/>
    </location>
</feature>
<keyword evidence="4" id="KW-1185">Reference proteome</keyword>
<gene>
    <name evidence="3" type="ORF">NCTC10181_00898</name>
</gene>
<accession>A0A449B363</accession>
<dbReference type="Pfam" id="PF02272">
    <property type="entry name" value="DHHA1"/>
    <property type="match status" value="1"/>
</dbReference>
<dbReference type="InterPro" id="IPR038763">
    <property type="entry name" value="DHH_sf"/>
</dbReference>
<dbReference type="InterPro" id="IPR029787">
    <property type="entry name" value="Nucleotide_cyclase"/>
</dbReference>
<dbReference type="InterPro" id="IPR000160">
    <property type="entry name" value="GGDEF_dom"/>
</dbReference>
<evidence type="ECO:0000313" key="4">
    <source>
        <dbReference type="Proteomes" id="UP000290985"/>
    </source>
</evidence>
<dbReference type="PIRSF" id="PIRSF026583">
    <property type="entry name" value="YybT"/>
    <property type="match status" value="1"/>
</dbReference>
<dbReference type="RefSeq" id="WP_223211629.1">
    <property type="nucleotide sequence ID" value="NZ_LR215036.1"/>
</dbReference>
<dbReference type="GO" id="GO:0003676">
    <property type="term" value="F:nucleic acid binding"/>
    <property type="evidence" value="ECO:0007669"/>
    <property type="project" value="InterPro"/>
</dbReference>
<dbReference type="PANTHER" id="PTHR47618">
    <property type="entry name" value="BIFUNCTIONAL OLIGORIBONUCLEASE AND PAP PHOSPHATASE NRNA"/>
    <property type="match status" value="1"/>
</dbReference>
<dbReference type="Proteomes" id="UP000290985">
    <property type="component" value="Chromosome"/>
</dbReference>
<dbReference type="SUPFAM" id="SSF64182">
    <property type="entry name" value="DHH phosphoesterases"/>
    <property type="match status" value="1"/>
</dbReference>
<keyword evidence="3" id="KW-0689">Ribosomal protein</keyword>
<keyword evidence="1" id="KW-1133">Transmembrane helix</keyword>
<dbReference type="Gene3D" id="3.30.70.270">
    <property type="match status" value="1"/>
</dbReference>
<dbReference type="EMBL" id="LR215036">
    <property type="protein sequence ID" value="VEU75023.1"/>
    <property type="molecule type" value="Genomic_DNA"/>
</dbReference>
<dbReference type="AlphaFoldDB" id="A0A449B363"/>
<dbReference type="PROSITE" id="PS50887">
    <property type="entry name" value="GGDEF"/>
    <property type="match status" value="1"/>
</dbReference>
<keyword evidence="1" id="KW-0812">Transmembrane</keyword>
<name>A0A449B363_9BACT</name>
<keyword evidence="1" id="KW-0472">Membrane</keyword>
<evidence type="ECO:0000313" key="3">
    <source>
        <dbReference type="EMBL" id="VEU75023.1"/>
    </source>
</evidence>
<dbReference type="InterPro" id="IPR014528">
    <property type="entry name" value="GdpP/PdeA"/>
</dbReference>
<dbReference type="KEGG" id="mcit:NCTC10181_00898"/>
<dbReference type="Pfam" id="PF01368">
    <property type="entry name" value="DHH"/>
    <property type="match status" value="1"/>
</dbReference>
<evidence type="ECO:0000259" key="2">
    <source>
        <dbReference type="PROSITE" id="PS50887"/>
    </source>
</evidence>
<dbReference type="Pfam" id="PF24898">
    <property type="entry name" value="GGDEF_GdpP"/>
    <property type="match status" value="1"/>
</dbReference>
<dbReference type="InterPro" id="IPR003156">
    <property type="entry name" value="DHHA1_dom"/>
</dbReference>
<reference evidence="3 4" key="1">
    <citation type="submission" date="2019-01" db="EMBL/GenBank/DDBJ databases">
        <authorList>
            <consortium name="Pathogen Informatics"/>
        </authorList>
    </citation>
    <scope>NUCLEOTIDE SEQUENCE [LARGE SCALE GENOMIC DNA]</scope>
    <source>
        <strain evidence="3 4">NCTC10181</strain>
    </source>
</reference>
<dbReference type="InterPro" id="IPR001667">
    <property type="entry name" value="DDH_dom"/>
</dbReference>
<proteinExistence type="predicted"/>